<dbReference type="InterPro" id="IPR041118">
    <property type="entry name" value="Rx_N"/>
</dbReference>
<keyword evidence="4" id="KW-0547">Nucleotide-binding</keyword>
<dbReference type="GO" id="GO:0005524">
    <property type="term" value="F:ATP binding"/>
    <property type="evidence" value="ECO:0007669"/>
    <property type="project" value="UniProtKB-KW"/>
</dbReference>
<keyword evidence="6" id="KW-0067">ATP-binding</keyword>
<evidence type="ECO:0000256" key="3">
    <source>
        <dbReference type="ARBA" id="ARBA00022737"/>
    </source>
</evidence>
<dbReference type="OrthoDB" id="37484at2759"/>
<dbReference type="InterPro" id="IPR032675">
    <property type="entry name" value="LRR_dom_sf"/>
</dbReference>
<keyword evidence="2" id="KW-0433">Leucine-rich repeat</keyword>
<proteinExistence type="inferred from homology"/>
<dbReference type="Pfam" id="PF18052">
    <property type="entry name" value="Rx_N"/>
    <property type="match status" value="1"/>
</dbReference>
<evidence type="ECO:0000313" key="12">
    <source>
        <dbReference type="Proteomes" id="UP000215914"/>
    </source>
</evidence>
<dbReference type="SUPFAM" id="SSF52540">
    <property type="entry name" value="P-loop containing nucleoside triphosphate hydrolases"/>
    <property type="match status" value="1"/>
</dbReference>
<feature type="domain" description="Disease resistance N-terminal" evidence="8">
    <location>
        <begin position="10"/>
        <end position="95"/>
    </location>
</feature>
<dbReference type="GO" id="GO:0051707">
    <property type="term" value="P:response to other organism"/>
    <property type="evidence" value="ECO:0007669"/>
    <property type="project" value="UniProtKB-ARBA"/>
</dbReference>
<organism evidence="11 12">
    <name type="scientific">Helianthus annuus</name>
    <name type="common">Common sunflower</name>
    <dbReference type="NCBI Taxonomy" id="4232"/>
    <lineage>
        <taxon>Eukaryota</taxon>
        <taxon>Viridiplantae</taxon>
        <taxon>Streptophyta</taxon>
        <taxon>Embryophyta</taxon>
        <taxon>Tracheophyta</taxon>
        <taxon>Spermatophyta</taxon>
        <taxon>Magnoliopsida</taxon>
        <taxon>eudicotyledons</taxon>
        <taxon>Gunneridae</taxon>
        <taxon>Pentapetalae</taxon>
        <taxon>asterids</taxon>
        <taxon>campanulids</taxon>
        <taxon>Asterales</taxon>
        <taxon>Asteraceae</taxon>
        <taxon>Asteroideae</taxon>
        <taxon>Heliantheae alliance</taxon>
        <taxon>Heliantheae</taxon>
        <taxon>Helianthus</taxon>
    </lineage>
</organism>
<dbReference type="Pfam" id="PF23559">
    <property type="entry name" value="WHD_DRP"/>
    <property type="match status" value="1"/>
</dbReference>
<sequence length="812" mass="92890">MAEAAAAALVNVIFEKLADEAFKKYARSQNIHSELKQLGSTLSQIQALLNDASHKEITDESVRLWLNSLQHLAYDIDDVLDDVATEAMHRELTPESEASTSVVRKLIPTCCTNFSLTHRLSPKLDSITTRLQQLYKAKAGLGLIVKDEKPKNNNRGNETSLLESDVIGRENEKEKLLNKLLQDEPSKENFSVLPIVGMGGVGKTTLARLLYNDTKVKGRFELHAWVCVSDDFDISKITKTIFQAVSDENKEFADLNQLQVALKEKLKEKRFLLVLDDVWHENFNDWETLVLPFHSGARGSKVIMTSRKEQLLKMLGFDNLDHLETLSSEDALSLFALHALGVDNFDSHPTLRPKGKRIVEKCGRLPLALKAIGRLLRTHTDEEKWDEVLNSKIWDSKSVGDLSADWKAIFPALMLSYHELSSNLKRLFAYCSLFPKDFLFDKKELVLLWLAEGFLYKSNAANSPERLGYEYFEELLSRSFFQQSPNEEQLFVMHDLMNDLATFVAGEFFSRDDNRMATEDLAKYRHMSFIRDEYVAYHKFEAFKRAKGLRTLLPVYVGVDQWWDHFYLSSKILVDLLPELPLLRVLSLSRFSISEVPNSIGSLKHLRYLNLSKTHIKELPDNVGNLYNLETLIVFGCNSLTKLPKSFSKLKKLRHFDIRDTPWLEKLPLGIGELKSQQTLTKIIIEEHSGFALTELKGLKDLHGEISIKGLNKVQSSMHAREAKLSLKGINKLELNWDDVSGRETLEKEILNELKPHSDKLKMLEVKYYKGIEFPNWVGDSSFHQLVHVSLRVVENVHLYRCLGGYLHLRSC</sequence>
<dbReference type="InterPro" id="IPR042197">
    <property type="entry name" value="Apaf_helical"/>
</dbReference>
<protein>
    <submittedName>
        <fullName evidence="11">P-loop containing nucleoside triphosphate hydrolase, leucine-rich repeat domain superfamily</fullName>
    </submittedName>
</protein>
<keyword evidence="11" id="KW-0378">Hydrolase</keyword>
<dbReference type="Pfam" id="PF23598">
    <property type="entry name" value="LRR_14"/>
    <property type="match status" value="1"/>
</dbReference>
<dbReference type="GO" id="GO:0016787">
    <property type="term" value="F:hydrolase activity"/>
    <property type="evidence" value="ECO:0007669"/>
    <property type="project" value="UniProtKB-KW"/>
</dbReference>
<dbReference type="InterPro" id="IPR002182">
    <property type="entry name" value="NB-ARC"/>
</dbReference>
<feature type="domain" description="Disease resistance R13L4/SHOC-2-like LRR" evidence="10">
    <location>
        <begin position="575"/>
        <end position="795"/>
    </location>
</feature>
<feature type="domain" description="Disease resistance protein winged helix" evidence="9">
    <location>
        <begin position="433"/>
        <end position="501"/>
    </location>
</feature>
<dbReference type="Gene3D" id="1.20.5.4130">
    <property type="match status" value="1"/>
</dbReference>
<dbReference type="InterPro" id="IPR027417">
    <property type="entry name" value="P-loop_NTPase"/>
</dbReference>
<dbReference type="InterPro" id="IPR036388">
    <property type="entry name" value="WH-like_DNA-bd_sf"/>
</dbReference>
<dbReference type="Proteomes" id="UP000215914">
    <property type="component" value="Unassembled WGS sequence"/>
</dbReference>
<dbReference type="Gene3D" id="1.10.8.430">
    <property type="entry name" value="Helical domain of apoptotic protease-activating factors"/>
    <property type="match status" value="1"/>
</dbReference>
<dbReference type="Gramene" id="mRNA:HanXRQr2_Chr13g0617081">
    <property type="protein sequence ID" value="CDS:HanXRQr2_Chr13g0617081.1"/>
    <property type="gene ID" value="HanXRQr2_Chr13g0617081"/>
</dbReference>
<dbReference type="SUPFAM" id="SSF52058">
    <property type="entry name" value="L domain-like"/>
    <property type="match status" value="1"/>
</dbReference>
<evidence type="ECO:0000259" key="10">
    <source>
        <dbReference type="Pfam" id="PF23598"/>
    </source>
</evidence>
<comment type="caution">
    <text evidence="11">The sequence shown here is derived from an EMBL/GenBank/DDBJ whole genome shotgun (WGS) entry which is preliminary data.</text>
</comment>
<feature type="domain" description="NB-ARC" evidence="7">
    <location>
        <begin position="170"/>
        <end position="338"/>
    </location>
</feature>
<gene>
    <name evidence="11" type="ORF">HanXRQr2_Chr13g0617081</name>
</gene>
<evidence type="ECO:0000256" key="4">
    <source>
        <dbReference type="ARBA" id="ARBA00022741"/>
    </source>
</evidence>
<evidence type="ECO:0000256" key="5">
    <source>
        <dbReference type="ARBA" id="ARBA00022821"/>
    </source>
</evidence>
<dbReference type="PANTHER" id="PTHR36766">
    <property type="entry name" value="PLANT BROAD-SPECTRUM MILDEW RESISTANCE PROTEIN RPW8"/>
    <property type="match status" value="1"/>
</dbReference>
<dbReference type="GO" id="GO:0043531">
    <property type="term" value="F:ADP binding"/>
    <property type="evidence" value="ECO:0007669"/>
    <property type="project" value="InterPro"/>
</dbReference>
<evidence type="ECO:0000259" key="8">
    <source>
        <dbReference type="Pfam" id="PF18052"/>
    </source>
</evidence>
<dbReference type="Gene3D" id="3.80.10.10">
    <property type="entry name" value="Ribonuclease Inhibitor"/>
    <property type="match status" value="1"/>
</dbReference>
<keyword evidence="5" id="KW-0611">Plant defense</keyword>
<reference evidence="11" key="1">
    <citation type="journal article" date="2017" name="Nature">
        <title>The sunflower genome provides insights into oil metabolism, flowering and Asterid evolution.</title>
        <authorList>
            <person name="Badouin H."/>
            <person name="Gouzy J."/>
            <person name="Grassa C.J."/>
            <person name="Murat F."/>
            <person name="Staton S.E."/>
            <person name="Cottret L."/>
            <person name="Lelandais-Briere C."/>
            <person name="Owens G.L."/>
            <person name="Carrere S."/>
            <person name="Mayjonade B."/>
            <person name="Legrand L."/>
            <person name="Gill N."/>
            <person name="Kane N.C."/>
            <person name="Bowers J.E."/>
            <person name="Hubner S."/>
            <person name="Bellec A."/>
            <person name="Berard A."/>
            <person name="Berges H."/>
            <person name="Blanchet N."/>
            <person name="Boniface M.C."/>
            <person name="Brunel D."/>
            <person name="Catrice O."/>
            <person name="Chaidir N."/>
            <person name="Claudel C."/>
            <person name="Donnadieu C."/>
            <person name="Faraut T."/>
            <person name="Fievet G."/>
            <person name="Helmstetter N."/>
            <person name="King M."/>
            <person name="Knapp S.J."/>
            <person name="Lai Z."/>
            <person name="Le Paslier M.C."/>
            <person name="Lippi Y."/>
            <person name="Lorenzon L."/>
            <person name="Mandel J.R."/>
            <person name="Marage G."/>
            <person name="Marchand G."/>
            <person name="Marquand E."/>
            <person name="Bret-Mestries E."/>
            <person name="Morien E."/>
            <person name="Nambeesan S."/>
            <person name="Nguyen T."/>
            <person name="Pegot-Espagnet P."/>
            <person name="Pouilly N."/>
            <person name="Raftis F."/>
            <person name="Sallet E."/>
            <person name="Schiex T."/>
            <person name="Thomas J."/>
            <person name="Vandecasteele C."/>
            <person name="Vares D."/>
            <person name="Vear F."/>
            <person name="Vautrin S."/>
            <person name="Crespi M."/>
            <person name="Mangin B."/>
            <person name="Burke J.M."/>
            <person name="Salse J."/>
            <person name="Munos S."/>
            <person name="Vincourt P."/>
            <person name="Rieseberg L.H."/>
            <person name="Langlade N.B."/>
        </authorList>
    </citation>
    <scope>NUCLEOTIDE SEQUENCE</scope>
    <source>
        <tissue evidence="11">Leaves</tissue>
    </source>
</reference>
<evidence type="ECO:0000256" key="2">
    <source>
        <dbReference type="ARBA" id="ARBA00022614"/>
    </source>
</evidence>
<evidence type="ECO:0000313" key="11">
    <source>
        <dbReference type="EMBL" id="KAF5775890.1"/>
    </source>
</evidence>
<dbReference type="GO" id="GO:0006952">
    <property type="term" value="P:defense response"/>
    <property type="evidence" value="ECO:0007669"/>
    <property type="project" value="UniProtKB-KW"/>
</dbReference>
<evidence type="ECO:0000259" key="9">
    <source>
        <dbReference type="Pfam" id="PF23559"/>
    </source>
</evidence>
<dbReference type="Gene3D" id="3.40.50.300">
    <property type="entry name" value="P-loop containing nucleotide triphosphate hydrolases"/>
    <property type="match status" value="1"/>
</dbReference>
<dbReference type="PRINTS" id="PR00364">
    <property type="entry name" value="DISEASERSIST"/>
</dbReference>
<dbReference type="AlphaFoldDB" id="A0A9K3ELG0"/>
<evidence type="ECO:0000259" key="7">
    <source>
        <dbReference type="Pfam" id="PF00931"/>
    </source>
</evidence>
<reference evidence="11" key="2">
    <citation type="submission" date="2020-06" db="EMBL/GenBank/DDBJ databases">
        <title>Helianthus annuus Genome sequencing and assembly Release 2.</title>
        <authorList>
            <person name="Gouzy J."/>
            <person name="Langlade N."/>
            <person name="Munos S."/>
        </authorList>
    </citation>
    <scope>NUCLEOTIDE SEQUENCE</scope>
    <source>
        <tissue evidence="11">Leaves</tissue>
    </source>
</reference>
<name>A0A9K3ELG0_HELAN</name>
<dbReference type="Gene3D" id="1.10.10.10">
    <property type="entry name" value="Winged helix-like DNA-binding domain superfamily/Winged helix DNA-binding domain"/>
    <property type="match status" value="1"/>
</dbReference>
<accession>A0A9K3ELG0</accession>
<dbReference type="EMBL" id="MNCJ02000328">
    <property type="protein sequence ID" value="KAF5775890.1"/>
    <property type="molecule type" value="Genomic_DNA"/>
</dbReference>
<dbReference type="PANTHER" id="PTHR36766:SF61">
    <property type="entry name" value="NB-ARC DOMAIN DISEASE RESISTANCE PROTEIN"/>
    <property type="match status" value="1"/>
</dbReference>
<dbReference type="FunFam" id="3.40.50.300:FF:001091">
    <property type="entry name" value="Probable disease resistance protein At1g61300"/>
    <property type="match status" value="1"/>
</dbReference>
<dbReference type="InterPro" id="IPR055414">
    <property type="entry name" value="LRR_R13L4/SHOC2-like"/>
</dbReference>
<keyword evidence="3" id="KW-0677">Repeat</keyword>
<evidence type="ECO:0000256" key="1">
    <source>
        <dbReference type="ARBA" id="ARBA00008894"/>
    </source>
</evidence>
<dbReference type="Pfam" id="PF00931">
    <property type="entry name" value="NB-ARC"/>
    <property type="match status" value="1"/>
</dbReference>
<comment type="similarity">
    <text evidence="1">Belongs to the disease resistance NB-LRR family.</text>
</comment>
<keyword evidence="12" id="KW-1185">Reference proteome</keyword>
<evidence type="ECO:0000256" key="6">
    <source>
        <dbReference type="ARBA" id="ARBA00022840"/>
    </source>
</evidence>
<dbReference type="InterPro" id="IPR058922">
    <property type="entry name" value="WHD_DRP"/>
</dbReference>